<dbReference type="Pfam" id="PF06345">
    <property type="entry name" value="Drf_DAD"/>
    <property type="match status" value="1"/>
</dbReference>
<dbReference type="InterPro" id="IPR010465">
    <property type="entry name" value="Drf_DAD"/>
</dbReference>
<sequence length="257" mass="29573">MIWNIWTKLAKISLTVIYSFVISAKEQYGKLSKLHENMEKLYQSIMEYYAIDVKKVSVEDVLTDLNNFRTAFMQAIKDNVKKREAEEKQKRARIAQELAEKERLERQQKKKRLLEMKTEGDETGVMDSLLEALQSGAAFRDRRKRTPKSKDIRQSLSPMSQRPVLKVCNHENQKVQLTEGSRSHCSISCNSTRVPVTKELNYNLDTHASAGRIKAAERKEACNVESNRKKEMELLGSVSKNESIPEVEALLARLRAL</sequence>
<dbReference type="GO" id="GO:0005884">
    <property type="term" value="C:actin filament"/>
    <property type="evidence" value="ECO:0007669"/>
    <property type="project" value="TreeGrafter"/>
</dbReference>
<dbReference type="InterPro" id="IPR042201">
    <property type="entry name" value="FH2_Formin_sf"/>
</dbReference>
<dbReference type="GO" id="GO:0030041">
    <property type="term" value="P:actin filament polymerization"/>
    <property type="evidence" value="ECO:0007669"/>
    <property type="project" value="TreeGrafter"/>
</dbReference>
<evidence type="ECO:0000256" key="1">
    <source>
        <dbReference type="SAM" id="Coils"/>
    </source>
</evidence>
<protein>
    <submittedName>
        <fullName evidence="5">Diaphanous related formin 3</fullName>
    </submittedName>
</protein>
<dbReference type="AlphaFoldDB" id="A0A833YW43"/>
<dbReference type="InterPro" id="IPR051412">
    <property type="entry name" value="Formin_Homology_Diaphanous_sf"/>
</dbReference>
<evidence type="ECO:0000313" key="5">
    <source>
        <dbReference type="EMBL" id="KAF6083892.1"/>
    </source>
</evidence>
<keyword evidence="1" id="KW-0175">Coiled coil</keyword>
<name>A0A833YW43_9CHIR</name>
<dbReference type="PANTHER" id="PTHR45691:SF9">
    <property type="entry name" value="PROTEIN DIAPHANOUS HOMOLOG 3"/>
    <property type="match status" value="1"/>
</dbReference>
<reference evidence="5 6" key="1">
    <citation type="journal article" date="2020" name="Nature">
        <title>Six reference-quality genomes reveal evolution of bat adaptations.</title>
        <authorList>
            <person name="Jebb D."/>
            <person name="Huang Z."/>
            <person name="Pippel M."/>
            <person name="Hughes G.M."/>
            <person name="Lavrichenko K."/>
            <person name="Devanna P."/>
            <person name="Winkler S."/>
            <person name="Jermiin L.S."/>
            <person name="Skirmuntt E.C."/>
            <person name="Katzourakis A."/>
            <person name="Burkitt-Gray L."/>
            <person name="Ray D.A."/>
            <person name="Sullivan K.A.M."/>
            <person name="Roscito J.G."/>
            <person name="Kirilenko B.M."/>
            <person name="Davalos L.M."/>
            <person name="Corthals A.P."/>
            <person name="Power M.L."/>
            <person name="Jones G."/>
            <person name="Ransome R.D."/>
            <person name="Dechmann D.K.N."/>
            <person name="Locatelli A.G."/>
            <person name="Puechmaille S.J."/>
            <person name="Fedrigo O."/>
            <person name="Jarvis E.D."/>
            <person name="Hiller M."/>
            <person name="Vernes S.C."/>
            <person name="Myers E.W."/>
            <person name="Teeling E.C."/>
        </authorList>
    </citation>
    <scope>NUCLEOTIDE SEQUENCE [LARGE SCALE GENOMIC DNA]</scope>
    <source>
        <strain evidence="5">Bat1K_MPI-CBG_1</strain>
    </source>
</reference>
<dbReference type="PANTHER" id="PTHR45691">
    <property type="entry name" value="PROTEIN DIAPHANOUS"/>
    <property type="match status" value="1"/>
</dbReference>
<feature type="domain" description="DAD" evidence="3">
    <location>
        <begin position="121"/>
        <end position="151"/>
    </location>
</feature>
<feature type="coiled-coil region" evidence="1">
    <location>
        <begin position="82"/>
        <end position="119"/>
    </location>
</feature>
<evidence type="ECO:0000256" key="2">
    <source>
        <dbReference type="SAM" id="MobiDB-lite"/>
    </source>
</evidence>
<organism evidence="5 6">
    <name type="scientific">Phyllostomus discolor</name>
    <name type="common">pale spear-nosed bat</name>
    <dbReference type="NCBI Taxonomy" id="89673"/>
    <lineage>
        <taxon>Eukaryota</taxon>
        <taxon>Metazoa</taxon>
        <taxon>Chordata</taxon>
        <taxon>Craniata</taxon>
        <taxon>Vertebrata</taxon>
        <taxon>Euteleostomi</taxon>
        <taxon>Mammalia</taxon>
        <taxon>Eutheria</taxon>
        <taxon>Laurasiatheria</taxon>
        <taxon>Chiroptera</taxon>
        <taxon>Yangochiroptera</taxon>
        <taxon>Phyllostomidae</taxon>
        <taxon>Phyllostominae</taxon>
        <taxon>Phyllostomus</taxon>
    </lineage>
</organism>
<evidence type="ECO:0000259" key="3">
    <source>
        <dbReference type="PROSITE" id="PS51231"/>
    </source>
</evidence>
<proteinExistence type="predicted"/>
<gene>
    <name evidence="5" type="ORF">HJG60_003849</name>
</gene>
<dbReference type="InterPro" id="IPR014767">
    <property type="entry name" value="DAD_dom"/>
</dbReference>
<dbReference type="PROSITE" id="PS51231">
    <property type="entry name" value="DAD"/>
    <property type="match status" value="1"/>
</dbReference>
<comment type="caution">
    <text evidence="5">The sequence shown here is derived from an EMBL/GenBank/DDBJ whole genome shotgun (WGS) entry which is preliminary data.</text>
</comment>
<feature type="domain" description="FH2" evidence="4">
    <location>
        <begin position="1"/>
        <end position="98"/>
    </location>
</feature>
<dbReference type="PROSITE" id="PS51444">
    <property type="entry name" value="FH2"/>
    <property type="match status" value="1"/>
</dbReference>
<evidence type="ECO:0000313" key="6">
    <source>
        <dbReference type="Proteomes" id="UP000664940"/>
    </source>
</evidence>
<dbReference type="EMBL" id="JABVXQ010000012">
    <property type="protein sequence ID" value="KAF6083892.1"/>
    <property type="molecule type" value="Genomic_DNA"/>
</dbReference>
<evidence type="ECO:0000259" key="4">
    <source>
        <dbReference type="PROSITE" id="PS51444"/>
    </source>
</evidence>
<accession>A0A833YW43</accession>
<dbReference type="Proteomes" id="UP000664940">
    <property type="component" value="Unassembled WGS sequence"/>
</dbReference>
<dbReference type="Gene3D" id="1.20.58.2220">
    <property type="entry name" value="Formin, FH2 domain"/>
    <property type="match status" value="1"/>
</dbReference>
<dbReference type="SUPFAM" id="SSF101447">
    <property type="entry name" value="Formin homology 2 domain (FH2 domain)"/>
    <property type="match status" value="1"/>
</dbReference>
<dbReference type="InterPro" id="IPR015425">
    <property type="entry name" value="FH2_Formin"/>
</dbReference>
<feature type="region of interest" description="Disordered" evidence="2">
    <location>
        <begin position="140"/>
        <end position="160"/>
    </location>
</feature>